<accession>A0A9E2KV63</accession>
<organism evidence="9 10">
    <name type="scientific">Candidatus Ureaplasma intestinipullorum</name>
    <dbReference type="NCBI Taxonomy" id="2838770"/>
    <lineage>
        <taxon>Bacteria</taxon>
        <taxon>Bacillati</taxon>
        <taxon>Mycoplasmatota</taxon>
        <taxon>Mycoplasmoidales</taxon>
        <taxon>Mycoplasmoidaceae</taxon>
        <taxon>Ureaplasma</taxon>
    </lineage>
</organism>
<gene>
    <name evidence="9" type="ORF">H9897_01290</name>
</gene>
<evidence type="ECO:0000256" key="5">
    <source>
        <dbReference type="ARBA" id="ARBA00023136"/>
    </source>
</evidence>
<evidence type="ECO:0000313" key="10">
    <source>
        <dbReference type="Proteomes" id="UP000824247"/>
    </source>
</evidence>
<dbReference type="InterPro" id="IPR050250">
    <property type="entry name" value="Macrolide_Exporter_MacB"/>
</dbReference>
<comment type="subcellular location">
    <subcellularLocation>
        <location evidence="1">Cell membrane</location>
        <topology evidence="1">Multi-pass membrane protein</topology>
    </subcellularLocation>
</comment>
<dbReference type="Pfam" id="PF02687">
    <property type="entry name" value="FtsX"/>
    <property type="match status" value="2"/>
</dbReference>
<dbReference type="InterPro" id="IPR003838">
    <property type="entry name" value="ABC3_permease_C"/>
</dbReference>
<proteinExistence type="inferred from homology"/>
<feature type="domain" description="ABC3 transporter permease C-terminal" evidence="8">
    <location>
        <begin position="196"/>
        <end position="313"/>
    </location>
</feature>
<reference evidence="9" key="1">
    <citation type="journal article" date="2021" name="PeerJ">
        <title>Extensive microbial diversity within the chicken gut microbiome revealed by metagenomics and culture.</title>
        <authorList>
            <person name="Gilroy R."/>
            <person name="Ravi A."/>
            <person name="Getino M."/>
            <person name="Pursley I."/>
            <person name="Horton D.L."/>
            <person name="Alikhan N.F."/>
            <person name="Baker D."/>
            <person name="Gharbi K."/>
            <person name="Hall N."/>
            <person name="Watson M."/>
            <person name="Adriaenssens E.M."/>
            <person name="Foster-Nyarko E."/>
            <person name="Jarju S."/>
            <person name="Secka A."/>
            <person name="Antonio M."/>
            <person name="Oren A."/>
            <person name="Chaudhuri R.R."/>
            <person name="La Ragione R."/>
            <person name="Hildebrand F."/>
            <person name="Pallen M.J."/>
        </authorList>
    </citation>
    <scope>NUCLEOTIDE SEQUENCE</scope>
    <source>
        <strain evidence="9">A5-1222</strain>
    </source>
</reference>
<evidence type="ECO:0000256" key="3">
    <source>
        <dbReference type="ARBA" id="ARBA00022692"/>
    </source>
</evidence>
<evidence type="ECO:0000259" key="8">
    <source>
        <dbReference type="Pfam" id="PF02687"/>
    </source>
</evidence>
<dbReference type="PANTHER" id="PTHR30572:SF4">
    <property type="entry name" value="ABC TRANSPORTER PERMEASE YTRF"/>
    <property type="match status" value="1"/>
</dbReference>
<feature type="transmembrane region" description="Helical" evidence="7">
    <location>
        <begin position="186"/>
        <end position="213"/>
    </location>
</feature>
<evidence type="ECO:0000256" key="2">
    <source>
        <dbReference type="ARBA" id="ARBA00022475"/>
    </source>
</evidence>
<feature type="transmembrane region" description="Helical" evidence="7">
    <location>
        <begin position="244"/>
        <end position="268"/>
    </location>
</feature>
<evidence type="ECO:0000256" key="4">
    <source>
        <dbReference type="ARBA" id="ARBA00022989"/>
    </source>
</evidence>
<keyword evidence="5 7" id="KW-0472">Membrane</keyword>
<feature type="transmembrane region" description="Helical" evidence="7">
    <location>
        <begin position="1135"/>
        <end position="1164"/>
    </location>
</feature>
<reference evidence="9" key="2">
    <citation type="submission" date="2021-04" db="EMBL/GenBank/DDBJ databases">
        <authorList>
            <person name="Gilroy R."/>
        </authorList>
    </citation>
    <scope>NUCLEOTIDE SEQUENCE</scope>
    <source>
        <strain evidence="9">A5-1222</strain>
    </source>
</reference>
<evidence type="ECO:0000313" key="9">
    <source>
        <dbReference type="EMBL" id="MBU3830770.1"/>
    </source>
</evidence>
<dbReference type="PANTHER" id="PTHR30572">
    <property type="entry name" value="MEMBRANE COMPONENT OF TRANSPORTER-RELATED"/>
    <property type="match status" value="1"/>
</dbReference>
<dbReference type="EMBL" id="JAHLFM010000019">
    <property type="protein sequence ID" value="MBU3830770.1"/>
    <property type="molecule type" value="Genomic_DNA"/>
</dbReference>
<dbReference type="GO" id="GO:0005886">
    <property type="term" value="C:plasma membrane"/>
    <property type="evidence" value="ECO:0007669"/>
    <property type="project" value="UniProtKB-SubCell"/>
</dbReference>
<keyword evidence="2" id="KW-1003">Cell membrane</keyword>
<protein>
    <submittedName>
        <fullName evidence="9">ABC transporter permease</fullName>
    </submittedName>
</protein>
<evidence type="ECO:0000256" key="1">
    <source>
        <dbReference type="ARBA" id="ARBA00004651"/>
    </source>
</evidence>
<feature type="transmembrane region" description="Helical" evidence="7">
    <location>
        <begin position="357"/>
        <end position="377"/>
    </location>
</feature>
<dbReference type="Proteomes" id="UP000824247">
    <property type="component" value="Unassembled WGS sequence"/>
</dbReference>
<comment type="caution">
    <text evidence="9">The sequence shown here is derived from an EMBL/GenBank/DDBJ whole genome shotgun (WGS) entry which is preliminary data.</text>
</comment>
<evidence type="ECO:0000256" key="6">
    <source>
        <dbReference type="ARBA" id="ARBA00038076"/>
    </source>
</evidence>
<keyword evidence="4 7" id="KW-1133">Transmembrane helix</keyword>
<feature type="transmembrane region" description="Helical" evidence="7">
    <location>
        <begin position="1093"/>
        <end position="1114"/>
    </location>
</feature>
<name>A0A9E2KV63_9BACT</name>
<keyword evidence="3 7" id="KW-0812">Transmembrane</keyword>
<feature type="transmembrane region" description="Helical" evidence="7">
    <location>
        <begin position="1184"/>
        <end position="1207"/>
    </location>
</feature>
<feature type="non-terminal residue" evidence="9">
    <location>
        <position position="1"/>
    </location>
</feature>
<feature type="domain" description="ABC3 transporter permease C-terminal" evidence="8">
    <location>
        <begin position="1093"/>
        <end position="1212"/>
    </location>
</feature>
<dbReference type="AlphaFoldDB" id="A0A9E2KV63"/>
<dbReference type="GO" id="GO:0022857">
    <property type="term" value="F:transmembrane transporter activity"/>
    <property type="evidence" value="ECO:0007669"/>
    <property type="project" value="TreeGrafter"/>
</dbReference>
<sequence>VVNPNWLDANNKEVLNFDQYISEYAQISIDEAKNYNYNNNPTSISQLPISTPNSMDNWINSLDDKYKVYVNNIPYVIVGTGITPDMMFPIISYDNLVPNPKTESIVYTNHSGYEKADFSFQSMYHESFIVAKYTGSETRAEITSKLNSYVEKYMAWPANIEAVFWYDDSNNTMSPATLRVTFITQLLNVIVGVTYAISIFIAILLIIVLNLFVKMFITNNKNTIAILISNGVNKWNIVANMSMIGLLISIVSIPIGYFVGAALQSTIYTVFSTYWMIPVSFSIFNPAFFFPLLIIPTGIFIGIIILFAWFLLRKNVVSLLKEDQNVSLSKSSRYFKSIFNWAPIMIKFRSSLAFNSLAKIFFLTLSSITLSVGFTFISSSFNKIQNAYQYELNTNSSAYQINLVTPTIQSGQYYGVEIQDIGRSLKNKNGEIVAGNDYSSGFYSSAWKNSPLFKTYSLMHWSSANDSTAYTSEITYLKNLAEIFPILDVTFGISGASTNPMDIVKSIAPNNQIYGLYQSMLDLATREMSDMRPFNQAFAFKFKANGSMNKTGYITPDVSNSYDFPSTWAIQNFNESNPTNWILNYNNREDVGVISAPEIPGLENIDDVLNYSGKQLEDLLNAAYSTYNEKIDTTNIPEFNTSIKYYPNLFSHVKLPDGTTPPPVISNIRKDPNNENIVLFDVDVANNTTKYLLTNRSLFTKEYFYKKIKIDSLTPDEIKSNVNVARFFPDPFNNDVYYELDSSKALAPLPTNFRVNYINYVLLNYLDPVFIDTYYRIQYNQIIFNKETDEPFVNIDARIQTNGLRNDLLNITGIQKNSKFIKLYNNGKLINDDLFNSKYENPLIINNFAAKKYNLKIGDKLTIYPENNVYRKTITNGVEFLSNPSIELNYDNSKAQPITFTVVNINNTGNGVQMYTNIEIAQKSLGLATAADYLDPNNISTFPNATNNYKIEINMNNEYNDFGGFNGIFTSDQQNILLTKNLSLYSLSGMYTASDAWEDSALINTLIKNTLNNDAQLPYLANAFNLSSTELKNLWTQTPVNEQANFINNIRNLYCSIYGKSSLNSVFETASSVEMTKIMFEQMSKLYDQVSTIVVTLIILLCLLVVILCSIMIINDMIKLIAILKTLGYADNSNAVNIIIGFVPSWILTAVLSIPLSIVAVNMFQQFVFTNLSIFIGISVNWPMFVIIQLLVAMIFAIIYGYSIYYFKKKNILSTIRW</sequence>
<evidence type="ECO:0000256" key="7">
    <source>
        <dbReference type="SAM" id="Phobius"/>
    </source>
</evidence>
<feature type="transmembrane region" description="Helical" evidence="7">
    <location>
        <begin position="288"/>
        <end position="312"/>
    </location>
</feature>
<comment type="similarity">
    <text evidence="6">Belongs to the ABC-4 integral membrane protein family.</text>
</comment>